<evidence type="ECO:0000313" key="3">
    <source>
        <dbReference type="Proteomes" id="UP000306477"/>
    </source>
</evidence>
<name>A0A4S3PLE1_9BACI</name>
<keyword evidence="1" id="KW-1133">Transmembrane helix</keyword>
<reference evidence="2 3" key="1">
    <citation type="journal article" date="2019" name="Indoor Air">
        <title>Impacts of indoor surface finishes on bacterial viability.</title>
        <authorList>
            <person name="Hu J."/>
            <person name="Maamar S.B."/>
            <person name="Glawe A.J."/>
            <person name="Gottel N."/>
            <person name="Gilbert J.A."/>
            <person name="Hartmann E.M."/>
        </authorList>
    </citation>
    <scope>NUCLEOTIDE SEQUENCE [LARGE SCALE GENOMIC DNA]</scope>
    <source>
        <strain evidence="2 3">AF060A6</strain>
    </source>
</reference>
<dbReference type="EMBL" id="SLUB01000061">
    <property type="protein sequence ID" value="THE09855.1"/>
    <property type="molecule type" value="Genomic_DNA"/>
</dbReference>
<evidence type="ECO:0000256" key="1">
    <source>
        <dbReference type="SAM" id="Phobius"/>
    </source>
</evidence>
<sequence length="75" mass="8250">MLLKLLLALILPGVLVVFFTRVTFNYYVGFFLAVALIAASIYKGYADSIFIIIADIISLGVGFLYARKMGKRAGK</sequence>
<feature type="transmembrane region" description="Helical" evidence="1">
    <location>
        <begin position="48"/>
        <end position="66"/>
    </location>
</feature>
<dbReference type="RefSeq" id="WP_136381484.1">
    <property type="nucleotide sequence ID" value="NZ_SLUB01000061.1"/>
</dbReference>
<dbReference type="STRING" id="1033734.GCA_000285535_01917"/>
<organism evidence="2 3">
    <name type="scientific">Bacillus timonensis</name>
    <dbReference type="NCBI Taxonomy" id="1033734"/>
    <lineage>
        <taxon>Bacteria</taxon>
        <taxon>Bacillati</taxon>
        <taxon>Bacillota</taxon>
        <taxon>Bacilli</taxon>
        <taxon>Bacillales</taxon>
        <taxon>Bacillaceae</taxon>
        <taxon>Bacillus</taxon>
    </lineage>
</organism>
<evidence type="ECO:0000313" key="2">
    <source>
        <dbReference type="EMBL" id="THE09855.1"/>
    </source>
</evidence>
<dbReference type="Pfam" id="PF09964">
    <property type="entry name" value="DUF2198"/>
    <property type="match status" value="1"/>
</dbReference>
<comment type="caution">
    <text evidence="2">The sequence shown here is derived from an EMBL/GenBank/DDBJ whole genome shotgun (WGS) entry which is preliminary data.</text>
</comment>
<gene>
    <name evidence="2" type="ORF">E1I69_20870</name>
</gene>
<keyword evidence="1" id="KW-0472">Membrane</keyword>
<dbReference type="InterPro" id="IPR019242">
    <property type="entry name" value="DUF2198"/>
</dbReference>
<accession>A0A4S3PLE1</accession>
<dbReference type="Proteomes" id="UP000306477">
    <property type="component" value="Unassembled WGS sequence"/>
</dbReference>
<keyword evidence="3" id="KW-1185">Reference proteome</keyword>
<keyword evidence="1" id="KW-0812">Transmembrane</keyword>
<protein>
    <submittedName>
        <fullName evidence="2">DUF2198 family protein</fullName>
    </submittedName>
</protein>
<proteinExistence type="predicted"/>
<dbReference type="AlphaFoldDB" id="A0A4S3PLE1"/>